<evidence type="ECO:0000313" key="1">
    <source>
        <dbReference type="EMBL" id="KAJ9085946.1"/>
    </source>
</evidence>
<proteinExistence type="predicted"/>
<dbReference type="EMBL" id="QTSX02000739">
    <property type="protein sequence ID" value="KAJ9085946.1"/>
    <property type="molecule type" value="Genomic_DNA"/>
</dbReference>
<reference evidence="1" key="1">
    <citation type="submission" date="2022-04" db="EMBL/GenBank/DDBJ databases">
        <title>Genome of the entomopathogenic fungus Entomophthora muscae.</title>
        <authorList>
            <person name="Elya C."/>
            <person name="Lovett B.R."/>
            <person name="Lee E."/>
            <person name="Macias A.M."/>
            <person name="Hajek A.E."/>
            <person name="De Bivort B.L."/>
            <person name="Kasson M.T."/>
            <person name="De Fine Licht H.H."/>
            <person name="Stajich J.E."/>
        </authorList>
    </citation>
    <scope>NUCLEOTIDE SEQUENCE</scope>
    <source>
        <strain evidence="1">Berkeley</strain>
    </source>
</reference>
<gene>
    <name evidence="1" type="ORF">DSO57_1009272</name>
</gene>
<evidence type="ECO:0000313" key="2">
    <source>
        <dbReference type="Proteomes" id="UP001165960"/>
    </source>
</evidence>
<organism evidence="1 2">
    <name type="scientific">Entomophthora muscae</name>
    <dbReference type="NCBI Taxonomy" id="34485"/>
    <lineage>
        <taxon>Eukaryota</taxon>
        <taxon>Fungi</taxon>
        <taxon>Fungi incertae sedis</taxon>
        <taxon>Zoopagomycota</taxon>
        <taxon>Entomophthoromycotina</taxon>
        <taxon>Entomophthoromycetes</taxon>
        <taxon>Entomophthorales</taxon>
        <taxon>Entomophthoraceae</taxon>
        <taxon>Entomophthora</taxon>
    </lineage>
</organism>
<protein>
    <submittedName>
        <fullName evidence="1">Uncharacterized protein</fullName>
    </submittedName>
</protein>
<name>A0ACC2UHI7_9FUNG</name>
<accession>A0ACC2UHI7</accession>
<keyword evidence="2" id="KW-1185">Reference proteome</keyword>
<sequence length="91" mass="10103">MQLYARVQLKRVPPITTPGDAAALLLMKRKIQKECPQCMDASLLRFLGEDVVELKLNDTLWGANATLAKIKDATKVGAFNEGFELLKSEVK</sequence>
<dbReference type="Proteomes" id="UP001165960">
    <property type="component" value="Unassembled WGS sequence"/>
</dbReference>
<comment type="caution">
    <text evidence="1">The sequence shown here is derived from an EMBL/GenBank/DDBJ whole genome shotgun (WGS) entry which is preliminary data.</text>
</comment>